<evidence type="ECO:0000256" key="9">
    <source>
        <dbReference type="ARBA" id="ARBA00032230"/>
    </source>
</evidence>
<protein>
    <recommendedName>
        <fullName evidence="5">beta-galactosidase</fullName>
        <ecNumber evidence="5">3.2.1.23</ecNumber>
    </recommendedName>
    <alternativeName>
        <fullName evidence="9">Lactase</fullName>
    </alternativeName>
</protein>
<accession>A0ABN1MJD8</accession>
<name>A0ABN1MJD8_9FLAO</name>
<dbReference type="InterPro" id="IPR013783">
    <property type="entry name" value="Ig-like_fold"/>
</dbReference>
<dbReference type="Proteomes" id="UP001500507">
    <property type="component" value="Unassembled WGS sequence"/>
</dbReference>
<dbReference type="InterPro" id="IPR014718">
    <property type="entry name" value="GH-type_carb-bd"/>
</dbReference>
<dbReference type="InterPro" id="IPR011013">
    <property type="entry name" value="Gal_mutarotase_sf_dom"/>
</dbReference>
<dbReference type="InterPro" id="IPR017853">
    <property type="entry name" value="GH"/>
</dbReference>
<keyword evidence="8" id="KW-0326">Glycosidase</keyword>
<keyword evidence="12" id="KW-1185">Reference proteome</keyword>
<dbReference type="SUPFAM" id="SSF74650">
    <property type="entry name" value="Galactose mutarotase-like"/>
    <property type="match status" value="1"/>
</dbReference>
<dbReference type="Pfam" id="PF02836">
    <property type="entry name" value="Glyco_hydro_2_C"/>
    <property type="match status" value="1"/>
</dbReference>
<dbReference type="GO" id="GO:0016787">
    <property type="term" value="F:hydrolase activity"/>
    <property type="evidence" value="ECO:0007669"/>
    <property type="project" value="UniProtKB-KW"/>
</dbReference>
<evidence type="ECO:0000256" key="5">
    <source>
        <dbReference type="ARBA" id="ARBA00012756"/>
    </source>
</evidence>
<gene>
    <name evidence="11" type="ORF">GCM10009117_24810</name>
</gene>
<dbReference type="EC" id="3.2.1.23" evidence="5"/>
<evidence type="ECO:0000256" key="2">
    <source>
        <dbReference type="ARBA" id="ARBA00001913"/>
    </source>
</evidence>
<dbReference type="InterPro" id="IPR004199">
    <property type="entry name" value="B-gal_small/dom_5"/>
</dbReference>
<dbReference type="InterPro" id="IPR036156">
    <property type="entry name" value="Beta-gal/glucu_dom_sf"/>
</dbReference>
<dbReference type="Gene3D" id="2.60.40.10">
    <property type="entry name" value="Immunoglobulins"/>
    <property type="match status" value="2"/>
</dbReference>
<evidence type="ECO:0000259" key="10">
    <source>
        <dbReference type="SMART" id="SM01038"/>
    </source>
</evidence>
<evidence type="ECO:0000256" key="4">
    <source>
        <dbReference type="ARBA" id="ARBA00011245"/>
    </source>
</evidence>
<dbReference type="SUPFAM" id="SSF49785">
    <property type="entry name" value="Galactose-binding domain-like"/>
    <property type="match status" value="1"/>
</dbReference>
<comment type="catalytic activity">
    <reaction evidence="1">
        <text>Hydrolysis of terminal non-reducing beta-D-galactose residues in beta-D-galactosides.</text>
        <dbReference type="EC" id="3.2.1.23"/>
    </reaction>
</comment>
<dbReference type="PANTHER" id="PTHR46323:SF2">
    <property type="entry name" value="BETA-GALACTOSIDASE"/>
    <property type="match status" value="1"/>
</dbReference>
<dbReference type="Pfam" id="PF16353">
    <property type="entry name" value="LacZ_4"/>
    <property type="match status" value="1"/>
</dbReference>
<comment type="cofactor">
    <cofactor evidence="2">
        <name>Ca(2+)</name>
        <dbReference type="ChEBI" id="CHEBI:29108"/>
    </cofactor>
</comment>
<dbReference type="InterPro" id="IPR006104">
    <property type="entry name" value="Glyco_hydro_2_N"/>
</dbReference>
<keyword evidence="7" id="KW-0106">Calcium</keyword>
<dbReference type="Pfam" id="PF00703">
    <property type="entry name" value="Glyco_hydro_2"/>
    <property type="match status" value="1"/>
</dbReference>
<proteinExistence type="inferred from homology"/>
<dbReference type="SUPFAM" id="SSF51445">
    <property type="entry name" value="(Trans)glycosidases"/>
    <property type="match status" value="1"/>
</dbReference>
<evidence type="ECO:0000256" key="7">
    <source>
        <dbReference type="ARBA" id="ARBA00022837"/>
    </source>
</evidence>
<dbReference type="Pfam" id="PF02929">
    <property type="entry name" value="Bgal_small_N"/>
    <property type="match status" value="1"/>
</dbReference>
<dbReference type="Gene3D" id="2.60.120.260">
    <property type="entry name" value="Galactose-binding domain-like"/>
    <property type="match status" value="1"/>
</dbReference>
<feature type="domain" description="Beta galactosidase small chain/" evidence="10">
    <location>
        <begin position="748"/>
        <end position="1019"/>
    </location>
</feature>
<evidence type="ECO:0000313" key="12">
    <source>
        <dbReference type="Proteomes" id="UP001500507"/>
    </source>
</evidence>
<organism evidence="11 12">
    <name type="scientific">Gangjinia marincola</name>
    <dbReference type="NCBI Taxonomy" id="578463"/>
    <lineage>
        <taxon>Bacteria</taxon>
        <taxon>Pseudomonadati</taxon>
        <taxon>Bacteroidota</taxon>
        <taxon>Flavobacteriia</taxon>
        <taxon>Flavobacteriales</taxon>
        <taxon>Flavobacteriaceae</taxon>
        <taxon>Gangjinia</taxon>
    </lineage>
</organism>
<dbReference type="InterPro" id="IPR006101">
    <property type="entry name" value="Glyco_hydro_2"/>
</dbReference>
<dbReference type="InterPro" id="IPR008979">
    <property type="entry name" value="Galactose-bd-like_sf"/>
</dbReference>
<dbReference type="Gene3D" id="2.70.98.10">
    <property type="match status" value="1"/>
</dbReference>
<evidence type="ECO:0000313" key="11">
    <source>
        <dbReference type="EMBL" id="GAA0873334.1"/>
    </source>
</evidence>
<dbReference type="Gene3D" id="3.20.20.80">
    <property type="entry name" value="Glycosidases"/>
    <property type="match status" value="1"/>
</dbReference>
<dbReference type="InterPro" id="IPR023232">
    <property type="entry name" value="Glyco_hydro_2_AS"/>
</dbReference>
<comment type="similarity">
    <text evidence="3">Belongs to the glycosyl hydrolase 2 family.</text>
</comment>
<evidence type="ECO:0000256" key="6">
    <source>
        <dbReference type="ARBA" id="ARBA00022801"/>
    </source>
</evidence>
<dbReference type="SMART" id="SM01038">
    <property type="entry name" value="Bgal_small_N"/>
    <property type="match status" value="1"/>
</dbReference>
<dbReference type="EMBL" id="BAAAFG010000016">
    <property type="protein sequence ID" value="GAA0873334.1"/>
    <property type="molecule type" value="Genomic_DNA"/>
</dbReference>
<dbReference type="SUPFAM" id="SSF49303">
    <property type="entry name" value="beta-Galactosidase/glucuronidase domain"/>
    <property type="match status" value="2"/>
</dbReference>
<keyword evidence="6 11" id="KW-0378">Hydrolase</keyword>
<dbReference type="InterPro" id="IPR050347">
    <property type="entry name" value="Bact_Beta-galactosidase"/>
</dbReference>
<evidence type="ECO:0000256" key="3">
    <source>
        <dbReference type="ARBA" id="ARBA00007401"/>
    </source>
</evidence>
<evidence type="ECO:0000256" key="1">
    <source>
        <dbReference type="ARBA" id="ARBA00001412"/>
    </source>
</evidence>
<evidence type="ECO:0000256" key="8">
    <source>
        <dbReference type="ARBA" id="ARBA00023295"/>
    </source>
</evidence>
<comment type="subunit">
    <text evidence="4">Monomer.</text>
</comment>
<sequence length="1021" mass="116834">MVNVNKLPARATSISYPSYQLALKANRDASPRKMSLNGMWKFSFAEAPAKSPKDFQRINYADESWDEITVPSNWELQGYGKPYHRLTHQIWEKQGIGPPQIPTDYNPTGSYRKRVRLPADWNGMQITLHVGAASSALYVWVNGQEVGYSEDNRLPAEFDITPFLSAGENLIALRVMQWSDGSYIEDQDHWRMSGITREVYLEAAPKVQLYDFAVRTDLDENYQDAMLQIRPNIKNYDTITTDQWKVSAQLYDASNNPVFSEEEELAVQQITSEYYPQIGNRPFYNLMNIPVKNPKKWSAEFPYLYTLVLSLTDEDENLVEARSTKVGFREIDIGDGQFKVNGVPVLLYGVNRHDWDAVTGKAENKKAMERDAQRMKQLNVNASRSSHYPNPPYWYELCDQYGIYVMDEANLESHGKGSLFSNLPQWHTTFMERGIRMVERDKNYPSIVSWSLGNESGFGPNHAALSAWIKEYDPTRPIHYEGAQHIYGYNWPDPEPKDRMYTDFISRMYRPVEKMIALAVKNDDNRPIIWCEYAHSQGNSTGDLQGYWDAIYTYPRLVGGFVWDWRDQLVKKESTDHKPLWKHGPDFNQDQDDLNPVQKGLISAEGKVKSGGWQAKYVWQRVKITADSIGKGKFTVFNRHARTNLNYYDLRWEILEEGKVISSKQIVAPDVPAGEKAQLKLDLPNIDIKEGKRYHVTIHVVLKKDTPWAKSGFAVATEQFLYQYIPRSIDADTNSASYTIDETEAILKVSTGETTLVFDKKLGYLSNYIHQGDTILVSALKPNFWRAATDNDLASGMEERLGVWKVASEKQHLLEFASAEAKDHVIIQIVHRLPEDVGLIHTKYSIYPNGKICINFQLKPSANQANLPRVGLQTSLNKKYDDMTWFGRGPLESYADKKSGAFFGQYEASVKDDFTYYVRPQESGNISEAFWASFKDSTGKGIKIESVNTPLSMSAWPYTQQQIDKANRIEDLTLSEHITLNIDHLQMGVGGDNTWSLSARPHEPYRIKAKSYNYSFTLTPL</sequence>
<dbReference type="InterPro" id="IPR032312">
    <property type="entry name" value="LacZ_4"/>
</dbReference>
<dbReference type="InterPro" id="IPR006103">
    <property type="entry name" value="Glyco_hydro_2_cat"/>
</dbReference>
<dbReference type="PANTHER" id="PTHR46323">
    <property type="entry name" value="BETA-GALACTOSIDASE"/>
    <property type="match status" value="1"/>
</dbReference>
<dbReference type="Pfam" id="PF02837">
    <property type="entry name" value="Glyco_hydro_2_N"/>
    <property type="match status" value="1"/>
</dbReference>
<comment type="caution">
    <text evidence="11">The sequence shown here is derived from an EMBL/GenBank/DDBJ whole genome shotgun (WGS) entry which is preliminary data.</text>
</comment>
<dbReference type="PROSITE" id="PS00608">
    <property type="entry name" value="GLYCOSYL_HYDROL_F2_2"/>
    <property type="match status" value="1"/>
</dbReference>
<reference evidence="11 12" key="1">
    <citation type="journal article" date="2019" name="Int. J. Syst. Evol. Microbiol.">
        <title>The Global Catalogue of Microorganisms (GCM) 10K type strain sequencing project: providing services to taxonomists for standard genome sequencing and annotation.</title>
        <authorList>
            <consortium name="The Broad Institute Genomics Platform"/>
            <consortium name="The Broad Institute Genome Sequencing Center for Infectious Disease"/>
            <person name="Wu L."/>
            <person name="Ma J."/>
        </authorList>
    </citation>
    <scope>NUCLEOTIDE SEQUENCE [LARGE SCALE GENOMIC DNA]</scope>
    <source>
        <strain evidence="11 12">JCM 16082</strain>
    </source>
</reference>
<dbReference type="InterPro" id="IPR006102">
    <property type="entry name" value="Ig-like_GH2"/>
</dbReference>
<dbReference type="PRINTS" id="PR00132">
    <property type="entry name" value="GLHYDRLASE2"/>
</dbReference>